<reference evidence="2 4" key="2">
    <citation type="submission" date="2022-05" db="EMBL/GenBank/DDBJ databases">
        <title>Chromosome-level reference genomes for two strains of Caenorhabditis briggsae: an improved platform for comparative genomics.</title>
        <authorList>
            <person name="Stevens L."/>
            <person name="Andersen E.C."/>
        </authorList>
    </citation>
    <scope>NUCLEOTIDE SEQUENCE [LARGE SCALE GENOMIC DNA]</scope>
    <source>
        <strain evidence="2">QX1410_ONT</strain>
        <tissue evidence="2">Whole-organism</tissue>
    </source>
</reference>
<protein>
    <recommendedName>
        <fullName evidence="6">Methyltransferase-like protein 9</fullName>
    </recommendedName>
</protein>
<reference evidence="3 5" key="1">
    <citation type="submission" date="2022-04" db="EMBL/GenBank/DDBJ databases">
        <title>Chromosome-level reference genomes for two strains of Caenorhabditis briggsae: an improved platform for comparative genomics.</title>
        <authorList>
            <person name="Stevens L."/>
            <person name="Andersen E."/>
        </authorList>
    </citation>
    <scope>NUCLEOTIDE SEQUENCE [LARGE SCALE GENOMIC DNA]</scope>
    <source>
        <strain evidence="3">VX34</strain>
        <tissue evidence="3">Whole-organism</tissue>
    </source>
</reference>
<dbReference type="InterPro" id="IPR029063">
    <property type="entry name" value="SAM-dependent_MTases_sf"/>
</dbReference>
<gene>
    <name evidence="2" type="ORF">L3Y34_011955</name>
    <name evidence="3" type="ORF">L5515_017817</name>
</gene>
<evidence type="ECO:0000313" key="5">
    <source>
        <dbReference type="Proteomes" id="UP000829354"/>
    </source>
</evidence>
<dbReference type="PANTHER" id="PTHR12890:SF0">
    <property type="entry name" value="PROTEIN-L-HISTIDINE N-PROS-METHYLTRANSFERASE"/>
    <property type="match status" value="1"/>
</dbReference>
<dbReference type="EMBL" id="CP092625">
    <property type="protein sequence ID" value="UMM41649.1"/>
    <property type="molecule type" value="Genomic_DNA"/>
</dbReference>
<accession>A0AAE8ZT11</accession>
<evidence type="ECO:0000313" key="3">
    <source>
        <dbReference type="EMBL" id="UMM41649.1"/>
    </source>
</evidence>
<sequence length="316" mass="35878">MTFQLERTYGLRAENWYRPETNLSQLAQQKFFLSEPDNQTQLFLDNSNKIASNFFWQTVRNIGVMILSSVYTKTDINGMTGFGNMFLFSENQFSKFLTIERSTWVSAGKKVLDLGAGNGDITEHMRPCFDDVYATELSPKMRKRLASKGYTVLDALDWANTDVKFDLITAFNLLDRHYSPSKLLQDLWNVSHRSNCHVIVSLVLPVSHYVEFNPNGSSTRPDSYLNVQGRTYADHVHHMIVNVFKAANFDVVRWTRLPYLCEGDMNNSAYYLPDAVFLLKPIAPKMSSAQAAPKVSEVPEDPTPVPQAPTASHTEL</sequence>
<evidence type="ECO:0000313" key="4">
    <source>
        <dbReference type="Proteomes" id="UP000827892"/>
    </source>
</evidence>
<dbReference type="Proteomes" id="UP000827892">
    <property type="component" value="Chromosome X"/>
</dbReference>
<name>A0AAE8ZT11_CAEBR</name>
<organism evidence="2 4">
    <name type="scientific">Caenorhabditis briggsae</name>
    <dbReference type="NCBI Taxonomy" id="6238"/>
    <lineage>
        <taxon>Eukaryota</taxon>
        <taxon>Metazoa</taxon>
        <taxon>Ecdysozoa</taxon>
        <taxon>Nematoda</taxon>
        <taxon>Chromadorea</taxon>
        <taxon>Rhabditida</taxon>
        <taxon>Rhabditina</taxon>
        <taxon>Rhabditomorpha</taxon>
        <taxon>Rhabditoidea</taxon>
        <taxon>Rhabditidae</taxon>
        <taxon>Peloderinae</taxon>
        <taxon>Caenorhabditis</taxon>
    </lineage>
</organism>
<dbReference type="PANTHER" id="PTHR12890">
    <property type="entry name" value="DREV PROTEIN"/>
    <property type="match status" value="1"/>
</dbReference>
<proteinExistence type="predicted"/>
<dbReference type="Gene3D" id="3.40.50.150">
    <property type="entry name" value="Vaccinia Virus protein VP39"/>
    <property type="match status" value="1"/>
</dbReference>
<dbReference type="InterPro" id="IPR007884">
    <property type="entry name" value="METL9"/>
</dbReference>
<dbReference type="GO" id="GO:0106370">
    <property type="term" value="F:protein-L-histidine N-pros-methyltransferase activity"/>
    <property type="evidence" value="ECO:0007669"/>
    <property type="project" value="InterPro"/>
</dbReference>
<dbReference type="CDD" id="cd02440">
    <property type="entry name" value="AdoMet_MTases"/>
    <property type="match status" value="1"/>
</dbReference>
<dbReference type="AlphaFoldDB" id="A0AAE8ZT11"/>
<dbReference type="Pfam" id="PF05219">
    <property type="entry name" value="DREV"/>
    <property type="match status" value="1"/>
</dbReference>
<dbReference type="EMBL" id="CP090896">
    <property type="protein sequence ID" value="ULT82343.1"/>
    <property type="molecule type" value="Genomic_DNA"/>
</dbReference>
<evidence type="ECO:0008006" key="6">
    <source>
        <dbReference type="Google" id="ProtNLM"/>
    </source>
</evidence>
<dbReference type="SUPFAM" id="SSF53335">
    <property type="entry name" value="S-adenosyl-L-methionine-dependent methyltransferases"/>
    <property type="match status" value="1"/>
</dbReference>
<dbReference type="Proteomes" id="UP000829354">
    <property type="component" value="Chromosome X"/>
</dbReference>
<keyword evidence="5" id="KW-1185">Reference proteome</keyword>
<evidence type="ECO:0000313" key="2">
    <source>
        <dbReference type="EMBL" id="ULT82343.1"/>
    </source>
</evidence>
<feature type="region of interest" description="Disordered" evidence="1">
    <location>
        <begin position="290"/>
        <end position="316"/>
    </location>
</feature>
<evidence type="ECO:0000256" key="1">
    <source>
        <dbReference type="SAM" id="MobiDB-lite"/>
    </source>
</evidence>